<name>A0A7M2WQN1_9BACT</name>
<dbReference type="SUPFAM" id="SSF51735">
    <property type="entry name" value="NAD(P)-binding Rossmann-fold domains"/>
    <property type="match status" value="1"/>
</dbReference>
<feature type="domain" description="Gfo/Idh/MocA-like oxidoreductase N-terminal" evidence="2">
    <location>
        <begin position="3"/>
        <end position="122"/>
    </location>
</feature>
<keyword evidence="1" id="KW-0560">Oxidoreductase</keyword>
<dbReference type="Proteomes" id="UP000593765">
    <property type="component" value="Chromosome"/>
</dbReference>
<dbReference type="GO" id="GO:0016491">
    <property type="term" value="F:oxidoreductase activity"/>
    <property type="evidence" value="ECO:0007669"/>
    <property type="project" value="UniProtKB-KW"/>
</dbReference>
<evidence type="ECO:0000259" key="2">
    <source>
        <dbReference type="Pfam" id="PF01408"/>
    </source>
</evidence>
<dbReference type="GO" id="GO:0000166">
    <property type="term" value="F:nucleotide binding"/>
    <property type="evidence" value="ECO:0007669"/>
    <property type="project" value="InterPro"/>
</dbReference>
<dbReference type="SUPFAM" id="SSF55347">
    <property type="entry name" value="Glyceraldehyde-3-phosphate dehydrogenase-like, C-terminal domain"/>
    <property type="match status" value="1"/>
</dbReference>
<dbReference type="InterPro" id="IPR055170">
    <property type="entry name" value="GFO_IDH_MocA-like_dom"/>
</dbReference>
<dbReference type="Gene3D" id="3.30.360.10">
    <property type="entry name" value="Dihydrodipicolinate Reductase, domain 2"/>
    <property type="match status" value="1"/>
</dbReference>
<dbReference type="InterPro" id="IPR050463">
    <property type="entry name" value="Gfo/Idh/MocA_oxidrdct_glycsds"/>
</dbReference>
<dbReference type="KEGG" id="hbs:IPV69_15960"/>
<evidence type="ECO:0000313" key="4">
    <source>
        <dbReference type="EMBL" id="QOV87776.1"/>
    </source>
</evidence>
<sequence length="348" mass="37767">MSVRYGVVGCGAIAQRRHIPECVHNPNSTLVALCDPNAQRIDEISKAYGGVAKCYTDYAEMLKDPTVDAVVVSGPNSMHASQSIQALEAGKHVLCEKPMATTREDAKAMMAAAKKSGNYLMIALNQRLIPAHKRAKEIIDSGRLGKVLSFRTAFQHPGPESWSVDGGKSWFFQKGSAFMGVTGDLGVHKADLLRWLLGQEFVEVGGFISTLDKRDAAGKLIELDDNAFLKLKTDKGVLGSMILSWTNYGPEENYTIVFCEKGVLSIGTDPTYGVIVDYRNGEKELHKVGEIATNTRQVPSGVIDSFTECIRTSTPPSIDGREGYCSLDVILTAMDAGKEGRVMKILGC</sequence>
<dbReference type="InterPro" id="IPR036291">
    <property type="entry name" value="NAD(P)-bd_dom_sf"/>
</dbReference>
<proteinExistence type="predicted"/>
<dbReference type="PANTHER" id="PTHR43818:SF11">
    <property type="entry name" value="BCDNA.GH03377"/>
    <property type="match status" value="1"/>
</dbReference>
<dbReference type="RefSeq" id="WP_206290686.1">
    <property type="nucleotide sequence ID" value="NZ_CP063458.1"/>
</dbReference>
<dbReference type="Pfam" id="PF22725">
    <property type="entry name" value="GFO_IDH_MocA_C3"/>
    <property type="match status" value="1"/>
</dbReference>
<evidence type="ECO:0000259" key="3">
    <source>
        <dbReference type="Pfam" id="PF22725"/>
    </source>
</evidence>
<keyword evidence="5" id="KW-1185">Reference proteome</keyword>
<reference evidence="4 5" key="1">
    <citation type="submission" date="2020-10" db="EMBL/GenBank/DDBJ databases">
        <title>Wide distribution of Phycisphaera-like planctomycetes from WD2101 soil group in peatlands and genome analysis of the first cultivated representative.</title>
        <authorList>
            <person name="Dedysh S.N."/>
            <person name="Beletsky A.V."/>
            <person name="Ivanova A."/>
            <person name="Kulichevskaya I.S."/>
            <person name="Suzina N.E."/>
            <person name="Philippov D.A."/>
            <person name="Rakitin A.L."/>
            <person name="Mardanov A.V."/>
            <person name="Ravin N.V."/>
        </authorList>
    </citation>
    <scope>NUCLEOTIDE SEQUENCE [LARGE SCALE GENOMIC DNA]</scope>
    <source>
        <strain evidence="4 5">M1803</strain>
    </source>
</reference>
<protein>
    <submittedName>
        <fullName evidence="4">Gfo/Idh/MocA family oxidoreductase</fullName>
    </submittedName>
</protein>
<accession>A0A7M2WQN1</accession>
<dbReference type="PANTHER" id="PTHR43818">
    <property type="entry name" value="BCDNA.GH03377"/>
    <property type="match status" value="1"/>
</dbReference>
<evidence type="ECO:0000313" key="5">
    <source>
        <dbReference type="Proteomes" id="UP000593765"/>
    </source>
</evidence>
<organism evidence="4 5">
    <name type="scientific">Humisphaera borealis</name>
    <dbReference type="NCBI Taxonomy" id="2807512"/>
    <lineage>
        <taxon>Bacteria</taxon>
        <taxon>Pseudomonadati</taxon>
        <taxon>Planctomycetota</taxon>
        <taxon>Phycisphaerae</taxon>
        <taxon>Tepidisphaerales</taxon>
        <taxon>Tepidisphaeraceae</taxon>
        <taxon>Humisphaera</taxon>
    </lineage>
</organism>
<gene>
    <name evidence="4" type="ORF">IPV69_15960</name>
</gene>
<evidence type="ECO:0000256" key="1">
    <source>
        <dbReference type="ARBA" id="ARBA00023002"/>
    </source>
</evidence>
<dbReference type="AlphaFoldDB" id="A0A7M2WQN1"/>
<dbReference type="Gene3D" id="3.40.50.720">
    <property type="entry name" value="NAD(P)-binding Rossmann-like Domain"/>
    <property type="match status" value="1"/>
</dbReference>
<dbReference type="EMBL" id="CP063458">
    <property type="protein sequence ID" value="QOV87776.1"/>
    <property type="molecule type" value="Genomic_DNA"/>
</dbReference>
<dbReference type="InterPro" id="IPR000683">
    <property type="entry name" value="Gfo/Idh/MocA-like_OxRdtase_N"/>
</dbReference>
<dbReference type="Pfam" id="PF01408">
    <property type="entry name" value="GFO_IDH_MocA"/>
    <property type="match status" value="1"/>
</dbReference>
<feature type="domain" description="GFO/IDH/MocA-like oxidoreductase" evidence="3">
    <location>
        <begin position="133"/>
        <end position="264"/>
    </location>
</feature>